<protein>
    <submittedName>
        <fullName evidence="1">Uncharacterized protein</fullName>
    </submittedName>
</protein>
<keyword evidence="2" id="KW-1185">Reference proteome</keyword>
<dbReference type="EMBL" id="LLYA01000170">
    <property type="protein sequence ID" value="KRR21910.1"/>
    <property type="molecule type" value="Genomic_DNA"/>
</dbReference>
<accession>A0A0R3MX83</accession>
<comment type="caution">
    <text evidence="1">The sequence shown here is derived from an EMBL/GenBank/DDBJ whole genome shotgun (WGS) entry which is preliminary data.</text>
</comment>
<organism evidence="1 2">
    <name type="scientific">Bradyrhizobium retamae</name>
    <dbReference type="NCBI Taxonomy" id="1300035"/>
    <lineage>
        <taxon>Bacteria</taxon>
        <taxon>Pseudomonadati</taxon>
        <taxon>Pseudomonadota</taxon>
        <taxon>Alphaproteobacteria</taxon>
        <taxon>Hyphomicrobiales</taxon>
        <taxon>Nitrobacteraceae</taxon>
        <taxon>Bradyrhizobium</taxon>
    </lineage>
</organism>
<evidence type="ECO:0000313" key="1">
    <source>
        <dbReference type="EMBL" id="KRR21910.1"/>
    </source>
</evidence>
<dbReference type="AlphaFoldDB" id="A0A0R3MX83"/>
<sequence>MTVFLPATTEKDLSKYALGLQQLAAGRSSATGSVTLAAGATSTTVSAENCAPQSAVFLFPKTANGAAALAAGTTFINSVGKQSFTISHANNAQTDRSFFYVCLG</sequence>
<name>A0A0R3MX83_9BRAD</name>
<reference evidence="1 2" key="1">
    <citation type="submission" date="2014-03" db="EMBL/GenBank/DDBJ databases">
        <title>Bradyrhizobium valentinum sp. nov., isolated from effective nodules of Lupinus mariae-josephae, a lupine endemic of basic-lime soils in Eastern Spain.</title>
        <authorList>
            <person name="Duran D."/>
            <person name="Rey L."/>
            <person name="Navarro A."/>
            <person name="Busquets A."/>
            <person name="Imperial J."/>
            <person name="Ruiz-Argueso T."/>
        </authorList>
    </citation>
    <scope>NUCLEOTIDE SEQUENCE [LARGE SCALE GENOMIC DNA]</scope>
    <source>
        <strain evidence="1 2">Ro19</strain>
    </source>
</reference>
<dbReference type="Proteomes" id="UP000052023">
    <property type="component" value="Unassembled WGS sequence"/>
</dbReference>
<dbReference type="OrthoDB" id="8239953at2"/>
<evidence type="ECO:0000313" key="2">
    <source>
        <dbReference type="Proteomes" id="UP000052023"/>
    </source>
</evidence>
<dbReference type="RefSeq" id="WP_057845803.1">
    <property type="nucleotide sequence ID" value="NZ_LLYA01000170.1"/>
</dbReference>
<gene>
    <name evidence="1" type="ORF">CQ13_07695</name>
</gene>
<proteinExistence type="predicted"/>